<dbReference type="InterPro" id="IPR009057">
    <property type="entry name" value="Homeodomain-like_sf"/>
</dbReference>
<keyword evidence="5" id="KW-1185">Reference proteome</keyword>
<organism evidence="4 5">
    <name type="scientific">Pseudosulfitobacter pseudonitzschiae</name>
    <dbReference type="NCBI Taxonomy" id="1402135"/>
    <lineage>
        <taxon>Bacteria</taxon>
        <taxon>Pseudomonadati</taxon>
        <taxon>Pseudomonadota</taxon>
        <taxon>Alphaproteobacteria</taxon>
        <taxon>Rhodobacterales</taxon>
        <taxon>Roseobacteraceae</taxon>
        <taxon>Pseudosulfitobacter</taxon>
    </lineage>
</organism>
<feature type="domain" description="HTH tetR-type" evidence="3">
    <location>
        <begin position="59"/>
        <end position="119"/>
    </location>
</feature>
<geneLocation type="plasmid" evidence="4 5">
    <name>pSMR1-5</name>
</geneLocation>
<sequence>MTPSQAMKDWQKLKPALDKKQLYYLRRDVPTIRTGQIMRTEAKSITARSSRRTQAERSHETRVKICEATLQALVEVGYEQISTTLIARRAKVSRGALTHQFPTRNDMLIAAFDKLVEGWREGYPFNLDPDKEQLSVHALIEALWENIYSGGRYIAAMEFMLAARQDNELGQSLREILETWTRKRDRVIVRLGGGNVDDSDAETMAKLHLSVLRGIAMHRSLDSDPKTARKLVDLWKQIAINE</sequence>
<dbReference type="Gene3D" id="1.10.357.10">
    <property type="entry name" value="Tetracycline Repressor, domain 2"/>
    <property type="match status" value="1"/>
</dbReference>
<evidence type="ECO:0000256" key="2">
    <source>
        <dbReference type="PROSITE-ProRule" id="PRU00335"/>
    </source>
</evidence>
<proteinExistence type="predicted"/>
<evidence type="ECO:0000313" key="4">
    <source>
        <dbReference type="EMBL" id="ASM75501.1"/>
    </source>
</evidence>
<dbReference type="PANTHER" id="PTHR30055:SF226">
    <property type="entry name" value="HTH-TYPE TRANSCRIPTIONAL REGULATOR PKSA"/>
    <property type="match status" value="1"/>
</dbReference>
<keyword evidence="1 2" id="KW-0238">DNA-binding</keyword>
<reference evidence="4 5" key="1">
    <citation type="submission" date="2017-07" db="EMBL/GenBank/DDBJ databases">
        <title>Genome Sequence of Sulfitobacter pseudonitzschiae Strain SMR1 Isolated from a culture of the Diatom Skeletonema marinoi.</title>
        <authorList>
            <person name="Topel M."/>
            <person name="Pinder M.I.M."/>
            <person name="Johansson O.N."/>
            <person name="Kourtchenko O."/>
            <person name="Godhe A."/>
            <person name="Clarke A.K."/>
        </authorList>
    </citation>
    <scope>NUCLEOTIDE SEQUENCE [LARGE SCALE GENOMIC DNA]</scope>
    <source>
        <strain evidence="4 5">SMR1</strain>
        <plasmid evidence="4 5">pSMR1-5</plasmid>
    </source>
</reference>
<feature type="DNA-binding region" description="H-T-H motif" evidence="2">
    <location>
        <begin position="82"/>
        <end position="101"/>
    </location>
</feature>
<dbReference type="GO" id="GO:0003700">
    <property type="term" value="F:DNA-binding transcription factor activity"/>
    <property type="evidence" value="ECO:0007669"/>
    <property type="project" value="TreeGrafter"/>
</dbReference>
<dbReference type="KEGG" id="spse:SULPSESMR1_03703"/>
<dbReference type="RefSeq" id="WP_089423475.1">
    <property type="nucleotide sequence ID" value="NZ_CP022420.1"/>
</dbReference>
<dbReference type="EMBL" id="CP022420">
    <property type="protein sequence ID" value="ASM75501.1"/>
    <property type="molecule type" value="Genomic_DNA"/>
</dbReference>
<name>A0A221K910_9RHOB</name>
<dbReference type="PROSITE" id="PS50977">
    <property type="entry name" value="HTH_TETR_2"/>
    <property type="match status" value="1"/>
</dbReference>
<dbReference type="SUPFAM" id="SSF46689">
    <property type="entry name" value="Homeodomain-like"/>
    <property type="match status" value="1"/>
</dbReference>
<accession>A0A221K910</accession>
<dbReference type="InterPro" id="IPR050109">
    <property type="entry name" value="HTH-type_TetR-like_transc_reg"/>
</dbReference>
<evidence type="ECO:0000256" key="1">
    <source>
        <dbReference type="ARBA" id="ARBA00023125"/>
    </source>
</evidence>
<dbReference type="OrthoDB" id="9805134at2"/>
<dbReference type="InterPro" id="IPR001647">
    <property type="entry name" value="HTH_TetR"/>
</dbReference>
<evidence type="ECO:0000259" key="3">
    <source>
        <dbReference type="PROSITE" id="PS50977"/>
    </source>
</evidence>
<dbReference type="Proteomes" id="UP000199754">
    <property type="component" value="Plasmid pSMR1-5"/>
</dbReference>
<keyword evidence="4" id="KW-0614">Plasmid</keyword>
<dbReference type="Pfam" id="PF00440">
    <property type="entry name" value="TetR_N"/>
    <property type="match status" value="1"/>
</dbReference>
<evidence type="ECO:0000313" key="5">
    <source>
        <dbReference type="Proteomes" id="UP000199754"/>
    </source>
</evidence>
<dbReference type="PANTHER" id="PTHR30055">
    <property type="entry name" value="HTH-TYPE TRANSCRIPTIONAL REGULATOR RUTR"/>
    <property type="match status" value="1"/>
</dbReference>
<protein>
    <submittedName>
        <fullName evidence="4">Putative HTH-type transcriptional regulator</fullName>
    </submittedName>
</protein>
<dbReference type="SUPFAM" id="SSF48498">
    <property type="entry name" value="Tetracyclin repressor-like, C-terminal domain"/>
    <property type="match status" value="1"/>
</dbReference>
<dbReference type="InterPro" id="IPR036271">
    <property type="entry name" value="Tet_transcr_reg_TetR-rel_C_sf"/>
</dbReference>
<dbReference type="AlphaFoldDB" id="A0A221K910"/>
<gene>
    <name evidence="4" type="ORF">SULPSESMR1_03703</name>
</gene>
<dbReference type="GO" id="GO:0000976">
    <property type="term" value="F:transcription cis-regulatory region binding"/>
    <property type="evidence" value="ECO:0007669"/>
    <property type="project" value="TreeGrafter"/>
</dbReference>